<feature type="transmembrane region" description="Helical" evidence="1">
    <location>
        <begin position="108"/>
        <end position="131"/>
    </location>
</feature>
<keyword evidence="1" id="KW-0472">Membrane</keyword>
<feature type="transmembrane region" description="Helical" evidence="1">
    <location>
        <begin position="46"/>
        <end position="65"/>
    </location>
</feature>
<keyword evidence="3" id="KW-1185">Reference proteome</keyword>
<reference evidence="2 3" key="1">
    <citation type="submission" date="2019-08" db="EMBL/GenBank/DDBJ databases">
        <title>Lewinella sp. strain SSH13 Genome sequencing and assembly.</title>
        <authorList>
            <person name="Kim I."/>
        </authorList>
    </citation>
    <scope>NUCLEOTIDE SEQUENCE [LARGE SCALE GENOMIC DNA]</scope>
    <source>
        <strain evidence="2 3">SSH13</strain>
    </source>
</reference>
<name>A0A5C7FXY2_9BACT</name>
<keyword evidence="1" id="KW-1133">Transmembrane helix</keyword>
<feature type="transmembrane region" description="Helical" evidence="1">
    <location>
        <begin position="7"/>
        <end position="26"/>
    </location>
</feature>
<evidence type="ECO:0000256" key="1">
    <source>
        <dbReference type="SAM" id="Phobius"/>
    </source>
</evidence>
<comment type="caution">
    <text evidence="2">The sequence shown here is derived from an EMBL/GenBank/DDBJ whole genome shotgun (WGS) entry which is preliminary data.</text>
</comment>
<organism evidence="2 3">
    <name type="scientific">Neolewinella aurantiaca</name>
    <dbReference type="NCBI Taxonomy" id="2602767"/>
    <lineage>
        <taxon>Bacteria</taxon>
        <taxon>Pseudomonadati</taxon>
        <taxon>Bacteroidota</taxon>
        <taxon>Saprospiria</taxon>
        <taxon>Saprospirales</taxon>
        <taxon>Lewinellaceae</taxon>
        <taxon>Neolewinella</taxon>
    </lineage>
</organism>
<gene>
    <name evidence="2" type="ORF">FUA23_06375</name>
</gene>
<dbReference type="RefSeq" id="WP_147929894.1">
    <property type="nucleotide sequence ID" value="NZ_VOXD01000007.1"/>
</dbReference>
<accession>A0A5C7FXY2</accession>
<evidence type="ECO:0000313" key="2">
    <source>
        <dbReference type="EMBL" id="TXF90412.1"/>
    </source>
</evidence>
<feature type="transmembrane region" description="Helical" evidence="1">
    <location>
        <begin position="77"/>
        <end position="96"/>
    </location>
</feature>
<dbReference type="EMBL" id="VOXD01000007">
    <property type="protein sequence ID" value="TXF90412.1"/>
    <property type="molecule type" value="Genomic_DNA"/>
</dbReference>
<keyword evidence="1" id="KW-0812">Transmembrane</keyword>
<sequence length="132" mass="15711">MWIHLNVIGWLLMLLSLLHYFVPGYLDWKKDLAPIGLMNRQMMRTHMIFIAITVFAIGLLCVTSTEDLLTTPLGNRLCLGLSFFWGLRLFFQFFVYSSELWRGKRFETFIHVIAVIFWIYMTVIFGLCWWYA</sequence>
<dbReference type="Proteomes" id="UP000321907">
    <property type="component" value="Unassembled WGS sequence"/>
</dbReference>
<protein>
    <submittedName>
        <fullName evidence="2">Uncharacterized protein</fullName>
    </submittedName>
</protein>
<proteinExistence type="predicted"/>
<dbReference type="AlphaFoldDB" id="A0A5C7FXY2"/>
<dbReference type="OrthoDB" id="670562at2"/>
<evidence type="ECO:0000313" key="3">
    <source>
        <dbReference type="Proteomes" id="UP000321907"/>
    </source>
</evidence>